<keyword evidence="1" id="KW-1133">Transmembrane helix</keyword>
<sequence>MKISIFSLSVFGVILTIYTLIAGVTYSQTLNNWIHFSLLIILLLISIIGILLNFEGISIYRNRVRFR</sequence>
<evidence type="ECO:0000256" key="1">
    <source>
        <dbReference type="SAM" id="Phobius"/>
    </source>
</evidence>
<evidence type="ECO:0000313" key="2">
    <source>
        <dbReference type="EMBL" id="KGO81473.1"/>
    </source>
</evidence>
<proteinExistence type="predicted"/>
<feature type="transmembrane region" description="Helical" evidence="1">
    <location>
        <begin position="33"/>
        <end position="54"/>
    </location>
</feature>
<dbReference type="AlphaFoldDB" id="A0A0A2LQG4"/>
<name>A0A0A2LQG4_9FLAO</name>
<keyword evidence="3" id="KW-1185">Reference proteome</keyword>
<organism evidence="2 3">
    <name type="scientific">Flavobacterium beibuense F44-8</name>
    <dbReference type="NCBI Taxonomy" id="1406840"/>
    <lineage>
        <taxon>Bacteria</taxon>
        <taxon>Pseudomonadati</taxon>
        <taxon>Bacteroidota</taxon>
        <taxon>Flavobacteriia</taxon>
        <taxon>Flavobacteriales</taxon>
        <taxon>Flavobacteriaceae</taxon>
        <taxon>Flavobacterium</taxon>
    </lineage>
</organism>
<keyword evidence="1" id="KW-0472">Membrane</keyword>
<dbReference type="Proteomes" id="UP000030129">
    <property type="component" value="Unassembled WGS sequence"/>
</dbReference>
<dbReference type="EMBL" id="JRLV01000007">
    <property type="protein sequence ID" value="KGO81473.1"/>
    <property type="molecule type" value="Genomic_DNA"/>
</dbReference>
<feature type="transmembrane region" description="Helical" evidence="1">
    <location>
        <begin position="5"/>
        <end position="27"/>
    </location>
</feature>
<protein>
    <submittedName>
        <fullName evidence="2">Uncharacterized protein</fullName>
    </submittedName>
</protein>
<comment type="caution">
    <text evidence="2">The sequence shown here is derived from an EMBL/GenBank/DDBJ whole genome shotgun (WGS) entry which is preliminary data.</text>
</comment>
<reference evidence="2 3" key="1">
    <citation type="submission" date="2013-09" db="EMBL/GenBank/DDBJ databases">
        <authorList>
            <person name="Zeng Z."/>
            <person name="Chen C."/>
        </authorList>
    </citation>
    <scope>NUCLEOTIDE SEQUENCE [LARGE SCALE GENOMIC DNA]</scope>
    <source>
        <strain evidence="2 3">F44-8</strain>
    </source>
</reference>
<keyword evidence="1" id="KW-0812">Transmembrane</keyword>
<accession>A0A0A2LQG4</accession>
<gene>
    <name evidence="2" type="ORF">Q763_07435</name>
</gene>
<evidence type="ECO:0000313" key="3">
    <source>
        <dbReference type="Proteomes" id="UP000030129"/>
    </source>
</evidence>